<dbReference type="GO" id="GO:0005829">
    <property type="term" value="C:cytosol"/>
    <property type="evidence" value="ECO:0007669"/>
    <property type="project" value="TreeGrafter"/>
</dbReference>
<evidence type="ECO:0000313" key="6">
    <source>
        <dbReference type="Proteomes" id="UP000054877"/>
    </source>
</evidence>
<dbReference type="STRING" id="452.Lspi_2250"/>
<dbReference type="Gene3D" id="3.90.470.20">
    <property type="entry name" value="4'-phosphopantetheinyl transferase domain"/>
    <property type="match status" value="2"/>
</dbReference>
<feature type="domain" description="4'-phosphopantetheinyl transferase" evidence="3">
    <location>
        <begin position="137"/>
        <end position="224"/>
    </location>
</feature>
<dbReference type="Pfam" id="PF22624">
    <property type="entry name" value="AASDHPPT_N"/>
    <property type="match status" value="1"/>
</dbReference>
<dbReference type="RefSeq" id="WP_231950426.1">
    <property type="nucleotide sequence ID" value="NZ_CAAAII010000001.1"/>
</dbReference>
<accession>A0A0W0YXL8</accession>
<keyword evidence="2 5" id="KW-0808">Transferase</keyword>
<sequence length="267" mass="31001">MRYDNLNCILTPPLILIMSMSLFQIQPAFDFQMRPDNIDIWQIPLHTLPDRAFDLLQGAEQQRAGRFHFPRHQRRFTVARAMLRALLAHYLKKDPTLLDFSYNEHGKPYLQSTRQLEFNLSHSGDWALLAVGQQHALGIDLEFFSARPYLGIARHLFSEAEIQTLSQLPRPLRPIGFFNIWAQKEAFIKAVGLGLSYPTKQFDVPVLPVMRSSIKDHETKKNWQMIPFMPKAACSAALCCHPNVTRFRYYNLRSLDKFADTFLRNPL</sequence>
<evidence type="ECO:0000259" key="3">
    <source>
        <dbReference type="Pfam" id="PF01648"/>
    </source>
</evidence>
<dbReference type="InterPro" id="IPR050559">
    <property type="entry name" value="P-Pant_transferase_sf"/>
</dbReference>
<comment type="caution">
    <text evidence="5">The sequence shown here is derived from an EMBL/GenBank/DDBJ whole genome shotgun (WGS) entry which is preliminary data.</text>
</comment>
<dbReference type="InterPro" id="IPR037143">
    <property type="entry name" value="4-PPantetheinyl_Trfase_dom_sf"/>
</dbReference>
<proteinExistence type="inferred from homology"/>
<dbReference type="InterPro" id="IPR055066">
    <property type="entry name" value="AASDHPPT_N"/>
</dbReference>
<dbReference type="PANTHER" id="PTHR12215">
    <property type="entry name" value="PHOSPHOPANTETHEINE TRANSFERASE"/>
    <property type="match status" value="1"/>
</dbReference>
<protein>
    <submittedName>
        <fullName evidence="5">Phosphopantetheinyl transferase</fullName>
    </submittedName>
</protein>
<evidence type="ECO:0000256" key="1">
    <source>
        <dbReference type="ARBA" id="ARBA00010990"/>
    </source>
</evidence>
<dbReference type="AlphaFoldDB" id="A0A0W0YXL8"/>
<reference evidence="5 6" key="1">
    <citation type="submission" date="2015-11" db="EMBL/GenBank/DDBJ databases">
        <title>Genomic analysis of 38 Legionella species identifies large and diverse effector repertoires.</title>
        <authorList>
            <person name="Burstein D."/>
            <person name="Amaro F."/>
            <person name="Zusman T."/>
            <person name="Lifshitz Z."/>
            <person name="Cohen O."/>
            <person name="Gilbert J.A."/>
            <person name="Pupko T."/>
            <person name="Shuman H.A."/>
            <person name="Segal G."/>
        </authorList>
    </citation>
    <scope>NUCLEOTIDE SEQUENCE [LARGE SCALE GENOMIC DNA]</scope>
    <source>
        <strain evidence="5 6">Mt.St.Helens-9</strain>
    </source>
</reference>
<dbReference type="Pfam" id="PF01648">
    <property type="entry name" value="ACPS"/>
    <property type="match status" value="1"/>
</dbReference>
<keyword evidence="6" id="KW-1185">Reference proteome</keyword>
<dbReference type="PANTHER" id="PTHR12215:SF10">
    <property type="entry name" value="L-AMINOADIPATE-SEMIALDEHYDE DEHYDROGENASE-PHOSPHOPANTETHEINYL TRANSFERASE"/>
    <property type="match status" value="1"/>
</dbReference>
<dbReference type="GO" id="GO:0000287">
    <property type="term" value="F:magnesium ion binding"/>
    <property type="evidence" value="ECO:0007669"/>
    <property type="project" value="InterPro"/>
</dbReference>
<dbReference type="GO" id="GO:0019878">
    <property type="term" value="P:lysine biosynthetic process via aminoadipic acid"/>
    <property type="evidence" value="ECO:0007669"/>
    <property type="project" value="TreeGrafter"/>
</dbReference>
<comment type="similarity">
    <text evidence="1">Belongs to the P-Pant transferase superfamily. Gsp/Sfp/HetI/AcpT family.</text>
</comment>
<evidence type="ECO:0000256" key="2">
    <source>
        <dbReference type="ARBA" id="ARBA00022679"/>
    </source>
</evidence>
<dbReference type="InterPro" id="IPR008278">
    <property type="entry name" value="4-PPantetheinyl_Trfase_dom"/>
</dbReference>
<organism evidence="5 6">
    <name type="scientific">Legionella spiritensis</name>
    <dbReference type="NCBI Taxonomy" id="452"/>
    <lineage>
        <taxon>Bacteria</taxon>
        <taxon>Pseudomonadati</taxon>
        <taxon>Pseudomonadota</taxon>
        <taxon>Gammaproteobacteria</taxon>
        <taxon>Legionellales</taxon>
        <taxon>Legionellaceae</taxon>
        <taxon>Legionella</taxon>
    </lineage>
</organism>
<dbReference type="GO" id="GO:0008897">
    <property type="term" value="F:holo-[acyl-carrier-protein] synthase activity"/>
    <property type="evidence" value="ECO:0007669"/>
    <property type="project" value="InterPro"/>
</dbReference>
<dbReference type="EMBL" id="LNYX01000031">
    <property type="protein sequence ID" value="KTD61620.1"/>
    <property type="molecule type" value="Genomic_DNA"/>
</dbReference>
<dbReference type="SUPFAM" id="SSF56214">
    <property type="entry name" value="4'-phosphopantetheinyl transferase"/>
    <property type="match status" value="2"/>
</dbReference>
<feature type="domain" description="4'-phosphopantetheinyl transferase N-terminal" evidence="4">
    <location>
        <begin position="51"/>
        <end position="131"/>
    </location>
</feature>
<evidence type="ECO:0000259" key="4">
    <source>
        <dbReference type="Pfam" id="PF22624"/>
    </source>
</evidence>
<dbReference type="Proteomes" id="UP000054877">
    <property type="component" value="Unassembled WGS sequence"/>
</dbReference>
<dbReference type="PATRIC" id="fig|452.5.peg.2481"/>
<gene>
    <name evidence="5" type="ORF">Lspi_2250</name>
</gene>
<evidence type="ECO:0000313" key="5">
    <source>
        <dbReference type="EMBL" id="KTD61620.1"/>
    </source>
</evidence>
<name>A0A0W0YXL8_LEGSP</name>